<dbReference type="AlphaFoldDB" id="A0A9X5GQE2"/>
<dbReference type="CDD" id="cd00331">
    <property type="entry name" value="IGPS"/>
    <property type="match status" value="1"/>
</dbReference>
<dbReference type="GO" id="GO:0004640">
    <property type="term" value="F:phosphoribosylanthranilate isomerase activity"/>
    <property type="evidence" value="ECO:0007669"/>
    <property type="project" value="TreeGrafter"/>
</dbReference>
<evidence type="ECO:0000313" key="12">
    <source>
        <dbReference type="Proteomes" id="UP001154420"/>
    </source>
</evidence>
<dbReference type="InterPro" id="IPR013798">
    <property type="entry name" value="Indole-3-glycerol_P_synth_dom"/>
</dbReference>
<evidence type="ECO:0000313" key="11">
    <source>
        <dbReference type="EMBL" id="NBJ91074.1"/>
    </source>
</evidence>
<protein>
    <recommendedName>
        <fullName evidence="9">Indole-3-glycerol phosphate synthase</fullName>
        <shortName evidence="9">IGPS</shortName>
        <ecNumber evidence="9">4.1.1.48</ecNumber>
    </recommendedName>
</protein>
<dbReference type="PANTHER" id="PTHR22854">
    <property type="entry name" value="TRYPTOPHAN BIOSYNTHESIS PROTEIN"/>
    <property type="match status" value="1"/>
</dbReference>
<evidence type="ECO:0000256" key="7">
    <source>
        <dbReference type="ARBA" id="ARBA00023141"/>
    </source>
</evidence>
<dbReference type="InterPro" id="IPR013785">
    <property type="entry name" value="Aldolase_TIM"/>
</dbReference>
<name>A0A9X5GQE2_9FIRM</name>
<keyword evidence="4 9" id="KW-0028">Amino-acid biosynthesis</keyword>
<keyword evidence="5 9" id="KW-0210">Decarboxylase</keyword>
<evidence type="ECO:0000259" key="10">
    <source>
        <dbReference type="Pfam" id="PF00218"/>
    </source>
</evidence>
<evidence type="ECO:0000256" key="3">
    <source>
        <dbReference type="ARBA" id="ARBA00008737"/>
    </source>
</evidence>
<evidence type="ECO:0000256" key="6">
    <source>
        <dbReference type="ARBA" id="ARBA00022822"/>
    </source>
</evidence>
<dbReference type="SUPFAM" id="SSF51366">
    <property type="entry name" value="Ribulose-phoshate binding barrel"/>
    <property type="match status" value="1"/>
</dbReference>
<keyword evidence="12" id="KW-1185">Reference proteome</keyword>
<dbReference type="PANTHER" id="PTHR22854:SF2">
    <property type="entry name" value="INDOLE-3-GLYCEROL-PHOSPHATE SYNTHASE"/>
    <property type="match status" value="1"/>
</dbReference>
<gene>
    <name evidence="9 11" type="primary">trpC</name>
    <name evidence="11" type="ORF">D5281_00335</name>
</gene>
<dbReference type="InterPro" id="IPR045186">
    <property type="entry name" value="Indole-3-glycerol_P_synth"/>
</dbReference>
<keyword evidence="8 9" id="KW-0456">Lyase</keyword>
<dbReference type="EMBL" id="QZDT01000001">
    <property type="protein sequence ID" value="NBJ91074.1"/>
    <property type="molecule type" value="Genomic_DNA"/>
</dbReference>
<dbReference type="GO" id="GO:0004425">
    <property type="term" value="F:indole-3-glycerol-phosphate synthase activity"/>
    <property type="evidence" value="ECO:0007669"/>
    <property type="project" value="UniProtKB-UniRule"/>
</dbReference>
<dbReference type="GO" id="GO:0000162">
    <property type="term" value="P:L-tryptophan biosynthetic process"/>
    <property type="evidence" value="ECO:0007669"/>
    <property type="project" value="UniProtKB-UniRule"/>
</dbReference>
<organism evidence="11 12">
    <name type="scientific">Parablautia muri</name>
    <dbReference type="NCBI Taxonomy" id="2320879"/>
    <lineage>
        <taxon>Bacteria</taxon>
        <taxon>Bacillati</taxon>
        <taxon>Bacillota</taxon>
        <taxon>Clostridia</taxon>
        <taxon>Lachnospirales</taxon>
        <taxon>Lachnospiraceae</taxon>
        <taxon>Parablautia</taxon>
    </lineage>
</organism>
<dbReference type="OrthoDB" id="9804217at2"/>
<sequence length="271" mass="29889">METILDTIAAYAKQRVEKAKEIRPLKELKQLAFTQSCKTGFPFEKALATGGISFICECKKASPSKGLIAKEFPYLTIAKEYEAAGASCISVLTEPKWFLGKDQYLKEISSAVSIPCIRKDFTVDEYMIYEAKLLGASAVLLICSLLSTDTLKRYIDICDTLGLSALVEAHNEKEIASAIAAGARMIGVNNRNLKNFTVDISNSRKLRSLVPEDIFFVAESGIRSGEDVKALEMARVDAILIGETLMRAPDKKAMLDELRTGSKGKMEDFYD</sequence>
<evidence type="ECO:0000256" key="9">
    <source>
        <dbReference type="HAMAP-Rule" id="MF_00134"/>
    </source>
</evidence>
<evidence type="ECO:0000256" key="2">
    <source>
        <dbReference type="ARBA" id="ARBA00004696"/>
    </source>
</evidence>
<accession>A0A9X5GQE2</accession>
<evidence type="ECO:0000256" key="1">
    <source>
        <dbReference type="ARBA" id="ARBA00001633"/>
    </source>
</evidence>
<dbReference type="RefSeq" id="WP_160558174.1">
    <property type="nucleotide sequence ID" value="NZ_QZDT01000001.1"/>
</dbReference>
<comment type="catalytic activity">
    <reaction evidence="1 9">
        <text>1-(2-carboxyphenylamino)-1-deoxy-D-ribulose 5-phosphate + H(+) = (1S,2R)-1-C-(indol-3-yl)glycerol 3-phosphate + CO2 + H2O</text>
        <dbReference type="Rhea" id="RHEA:23476"/>
        <dbReference type="ChEBI" id="CHEBI:15377"/>
        <dbReference type="ChEBI" id="CHEBI:15378"/>
        <dbReference type="ChEBI" id="CHEBI:16526"/>
        <dbReference type="ChEBI" id="CHEBI:58613"/>
        <dbReference type="ChEBI" id="CHEBI:58866"/>
        <dbReference type="EC" id="4.1.1.48"/>
    </reaction>
</comment>
<evidence type="ECO:0000256" key="5">
    <source>
        <dbReference type="ARBA" id="ARBA00022793"/>
    </source>
</evidence>
<dbReference type="InterPro" id="IPR001468">
    <property type="entry name" value="Indole-3-GlycerolPSynthase_CS"/>
</dbReference>
<dbReference type="InterPro" id="IPR011060">
    <property type="entry name" value="RibuloseP-bd_barrel"/>
</dbReference>
<dbReference type="PROSITE" id="PS00614">
    <property type="entry name" value="IGPS"/>
    <property type="match status" value="1"/>
</dbReference>
<keyword evidence="7 9" id="KW-0057">Aromatic amino acid biosynthesis</keyword>
<comment type="similarity">
    <text evidence="3 9">Belongs to the TrpC family.</text>
</comment>
<dbReference type="Pfam" id="PF00218">
    <property type="entry name" value="IGPS"/>
    <property type="match status" value="1"/>
</dbReference>
<dbReference type="NCBIfam" id="NF001377">
    <property type="entry name" value="PRK00278.2-4"/>
    <property type="match status" value="1"/>
</dbReference>
<dbReference type="Proteomes" id="UP001154420">
    <property type="component" value="Unassembled WGS sequence"/>
</dbReference>
<reference evidence="11" key="1">
    <citation type="submission" date="2018-09" db="EMBL/GenBank/DDBJ databases">
        <title>Murine metabolic-syndrome-specific gut microbial biobank.</title>
        <authorList>
            <person name="Liu C."/>
        </authorList>
    </citation>
    <scope>NUCLEOTIDE SEQUENCE</scope>
    <source>
        <strain evidence="11">D42-62</strain>
    </source>
</reference>
<proteinExistence type="inferred from homology"/>
<dbReference type="HAMAP" id="MF_00134_B">
    <property type="entry name" value="IGPS_B"/>
    <property type="match status" value="1"/>
</dbReference>
<keyword evidence="6 9" id="KW-0822">Tryptophan biosynthesis</keyword>
<feature type="domain" description="Indole-3-glycerol phosphate synthase" evidence="10">
    <location>
        <begin position="5"/>
        <end position="258"/>
    </location>
</feature>
<comment type="caution">
    <text evidence="11">The sequence shown here is derived from an EMBL/GenBank/DDBJ whole genome shotgun (WGS) entry which is preliminary data.</text>
</comment>
<evidence type="ECO:0000256" key="4">
    <source>
        <dbReference type="ARBA" id="ARBA00022605"/>
    </source>
</evidence>
<dbReference type="Gene3D" id="3.20.20.70">
    <property type="entry name" value="Aldolase class I"/>
    <property type="match status" value="1"/>
</dbReference>
<evidence type="ECO:0000256" key="8">
    <source>
        <dbReference type="ARBA" id="ARBA00023239"/>
    </source>
</evidence>
<comment type="pathway">
    <text evidence="2 9">Amino-acid biosynthesis; L-tryptophan biosynthesis; L-tryptophan from chorismate: step 4/5.</text>
</comment>
<dbReference type="FunFam" id="3.20.20.70:FF:000024">
    <property type="entry name" value="Indole-3-glycerol phosphate synthase"/>
    <property type="match status" value="1"/>
</dbReference>
<dbReference type="EC" id="4.1.1.48" evidence="9"/>